<gene>
    <name evidence="4" type="ORF">DM48_6132</name>
</gene>
<dbReference type="InterPro" id="IPR013149">
    <property type="entry name" value="ADH-like_C"/>
</dbReference>
<dbReference type="Gene3D" id="3.40.50.720">
    <property type="entry name" value="NAD(P)-binding Rossmann-like Domain"/>
    <property type="match status" value="1"/>
</dbReference>
<dbReference type="PANTHER" id="PTHR48106">
    <property type="entry name" value="QUINONE OXIDOREDUCTASE PIG3-RELATED"/>
    <property type="match status" value="1"/>
</dbReference>
<dbReference type="SUPFAM" id="SSF50129">
    <property type="entry name" value="GroES-like"/>
    <property type="match status" value="1"/>
</dbReference>
<dbReference type="KEGG" id="bgo:BM43_2765"/>
<dbReference type="RefSeq" id="WP_036051968.1">
    <property type="nucleotide sequence ID" value="NZ_CADEVP010000014.1"/>
</dbReference>
<feature type="domain" description="Enoyl reductase (ER)" evidence="3">
    <location>
        <begin position="11"/>
        <end position="327"/>
    </location>
</feature>
<evidence type="ECO:0000313" key="5">
    <source>
        <dbReference type="Proteomes" id="UP000029590"/>
    </source>
</evidence>
<protein>
    <submittedName>
        <fullName evidence="4">Zinc-binding dehydrogenase family protein</fullName>
    </submittedName>
</protein>
<proteinExistence type="predicted"/>
<dbReference type="SUPFAM" id="SSF51735">
    <property type="entry name" value="NAD(P)-binding Rossmann-fold domains"/>
    <property type="match status" value="1"/>
</dbReference>
<evidence type="ECO:0000256" key="1">
    <source>
        <dbReference type="ARBA" id="ARBA00022857"/>
    </source>
</evidence>
<dbReference type="Pfam" id="PF08240">
    <property type="entry name" value="ADH_N"/>
    <property type="match status" value="1"/>
</dbReference>
<dbReference type="Gene3D" id="3.90.180.10">
    <property type="entry name" value="Medium-chain alcohol dehydrogenases, catalytic domain"/>
    <property type="match status" value="1"/>
</dbReference>
<reference evidence="4 5" key="1">
    <citation type="submission" date="2014-04" db="EMBL/GenBank/DDBJ databases">
        <authorList>
            <person name="Bishop-Lilly K.A."/>
            <person name="Broomall S.M."/>
            <person name="Chain P.S."/>
            <person name="Chertkov O."/>
            <person name="Coyne S.R."/>
            <person name="Daligault H.E."/>
            <person name="Davenport K.W."/>
            <person name="Erkkila T."/>
            <person name="Frey K.G."/>
            <person name="Gibbons H.S."/>
            <person name="Gu W."/>
            <person name="Jaissle J."/>
            <person name="Johnson S.L."/>
            <person name="Koroleva G.I."/>
            <person name="Ladner J.T."/>
            <person name="Lo C.-C."/>
            <person name="Minogue T.D."/>
            <person name="Munk C."/>
            <person name="Palacios G.F."/>
            <person name="Redden C.L."/>
            <person name="Rosenzweig C.N."/>
            <person name="Scholz M.B."/>
            <person name="Teshima H."/>
            <person name="Xu Y."/>
        </authorList>
    </citation>
    <scope>NUCLEOTIDE SEQUENCE [LARGE SCALE GENOMIC DNA]</scope>
    <source>
        <strain evidence="5">gladioli</strain>
    </source>
</reference>
<dbReference type="InterPro" id="IPR013154">
    <property type="entry name" value="ADH-like_N"/>
</dbReference>
<keyword evidence="1" id="KW-0521">NADP</keyword>
<dbReference type="SMART" id="SM00829">
    <property type="entry name" value="PKS_ER"/>
    <property type="match status" value="1"/>
</dbReference>
<dbReference type="PANTHER" id="PTHR48106:SF5">
    <property type="entry name" value="ZINC-CONTAINING ALCOHOL DEHYDROGENASE"/>
    <property type="match status" value="1"/>
</dbReference>
<dbReference type="AlphaFoldDB" id="A0AAW3ER15"/>
<dbReference type="CDD" id="cd08268">
    <property type="entry name" value="MDR2"/>
    <property type="match status" value="1"/>
</dbReference>
<comment type="caution">
    <text evidence="4">The sequence shown here is derived from an EMBL/GenBank/DDBJ whole genome shotgun (WGS) entry which is preliminary data.</text>
</comment>
<dbReference type="InterPro" id="IPR020843">
    <property type="entry name" value="ER"/>
</dbReference>
<evidence type="ECO:0000256" key="2">
    <source>
        <dbReference type="ARBA" id="ARBA00023002"/>
    </source>
</evidence>
<name>A0AAW3ER15_BURGA</name>
<evidence type="ECO:0000313" key="4">
    <source>
        <dbReference type="EMBL" id="KGC10151.1"/>
    </source>
</evidence>
<dbReference type="GO" id="GO:0070402">
    <property type="term" value="F:NADPH binding"/>
    <property type="evidence" value="ECO:0007669"/>
    <property type="project" value="TreeGrafter"/>
</dbReference>
<dbReference type="GO" id="GO:0016651">
    <property type="term" value="F:oxidoreductase activity, acting on NAD(P)H"/>
    <property type="evidence" value="ECO:0007669"/>
    <property type="project" value="TreeGrafter"/>
</dbReference>
<dbReference type="Proteomes" id="UP000029590">
    <property type="component" value="Unassembled WGS sequence"/>
</dbReference>
<evidence type="ECO:0000259" key="3">
    <source>
        <dbReference type="SMART" id="SM00829"/>
    </source>
</evidence>
<keyword evidence="2" id="KW-0560">Oxidoreductase</keyword>
<dbReference type="InterPro" id="IPR036291">
    <property type="entry name" value="NAD(P)-bd_dom_sf"/>
</dbReference>
<sequence>MARIITFARHGGPDVFEYTEAGDLTPAVNEVRIRVKAIGLNRAESMWRRGAYVEAAKLPARVGYEASGIVDAIGADVTHVAVGDAVSTVPSFSMNDYGMYGECVLAPAHSVVRSPAWLSHELAVAIWNVFVTPYAAFTEDARLKQGDVVLIPAASSGVGIGAIQVAKQLGATAVALTRTSAKRDALLELGADHVIVTDEENLVDAVMRITGGRGADLVFDPVGGKTLARLVDATRAGGIILLYGALSTDETVLPVLPLLSKRITVHGYNLFSTTTDPQRQREAASFIFDGLRSGALRTVIAQRFAFERMADAHALLERNEHFGRIVVTV</sequence>
<accession>A0AAW3ER15</accession>
<dbReference type="EMBL" id="JPGG01000018">
    <property type="protein sequence ID" value="KGC10151.1"/>
    <property type="molecule type" value="Genomic_DNA"/>
</dbReference>
<dbReference type="Pfam" id="PF00107">
    <property type="entry name" value="ADH_zinc_N"/>
    <property type="match status" value="1"/>
</dbReference>
<dbReference type="InterPro" id="IPR011032">
    <property type="entry name" value="GroES-like_sf"/>
</dbReference>
<organism evidence="4 5">
    <name type="scientific">Burkholderia gladioli</name>
    <name type="common">Pseudomonas marginata</name>
    <name type="synonym">Phytomonas marginata</name>
    <dbReference type="NCBI Taxonomy" id="28095"/>
    <lineage>
        <taxon>Bacteria</taxon>
        <taxon>Pseudomonadati</taxon>
        <taxon>Pseudomonadota</taxon>
        <taxon>Betaproteobacteria</taxon>
        <taxon>Burkholderiales</taxon>
        <taxon>Burkholderiaceae</taxon>
        <taxon>Burkholderia</taxon>
    </lineage>
</organism>